<protein>
    <submittedName>
        <fullName evidence="1">Uncharacterized protein</fullName>
    </submittedName>
</protein>
<name>A0A9D1CZW4_9FIRM</name>
<accession>A0A9D1CZW4</accession>
<gene>
    <name evidence="1" type="ORF">IAB26_03010</name>
</gene>
<reference evidence="1" key="2">
    <citation type="journal article" date="2021" name="PeerJ">
        <title>Extensive microbial diversity within the chicken gut microbiome revealed by metagenomics and culture.</title>
        <authorList>
            <person name="Gilroy R."/>
            <person name="Ravi A."/>
            <person name="Getino M."/>
            <person name="Pursley I."/>
            <person name="Horton D.L."/>
            <person name="Alikhan N.F."/>
            <person name="Baker D."/>
            <person name="Gharbi K."/>
            <person name="Hall N."/>
            <person name="Watson M."/>
            <person name="Adriaenssens E.M."/>
            <person name="Foster-Nyarko E."/>
            <person name="Jarju S."/>
            <person name="Secka A."/>
            <person name="Antonio M."/>
            <person name="Oren A."/>
            <person name="Chaudhuri R.R."/>
            <person name="La Ragione R."/>
            <person name="Hildebrand F."/>
            <person name="Pallen M.J."/>
        </authorList>
    </citation>
    <scope>NUCLEOTIDE SEQUENCE</scope>
    <source>
        <strain evidence="1">ChiSjej3B21-11622</strain>
    </source>
</reference>
<proteinExistence type="predicted"/>
<dbReference type="EMBL" id="DVFT01000042">
    <property type="protein sequence ID" value="HIQ95510.1"/>
    <property type="molecule type" value="Genomic_DNA"/>
</dbReference>
<organism evidence="1 2">
    <name type="scientific">Candidatus Limivivens merdigallinarum</name>
    <dbReference type="NCBI Taxonomy" id="2840859"/>
    <lineage>
        <taxon>Bacteria</taxon>
        <taxon>Bacillati</taxon>
        <taxon>Bacillota</taxon>
        <taxon>Clostridia</taxon>
        <taxon>Lachnospirales</taxon>
        <taxon>Lachnospiraceae</taxon>
        <taxon>Lachnospiraceae incertae sedis</taxon>
        <taxon>Candidatus Limivivens</taxon>
    </lineage>
</organism>
<evidence type="ECO:0000313" key="2">
    <source>
        <dbReference type="Proteomes" id="UP000886886"/>
    </source>
</evidence>
<comment type="caution">
    <text evidence="1">The sequence shown here is derived from an EMBL/GenBank/DDBJ whole genome shotgun (WGS) entry which is preliminary data.</text>
</comment>
<sequence>MRKKGYTFTLEVKDTQAHSWQGKIKWIEGQKEEYFRSVLELITLLDSAIIVDRKNEMTHPLNEEGAGLPQIFNGESRSL</sequence>
<reference evidence="1" key="1">
    <citation type="submission" date="2020-10" db="EMBL/GenBank/DDBJ databases">
        <authorList>
            <person name="Gilroy R."/>
        </authorList>
    </citation>
    <scope>NUCLEOTIDE SEQUENCE</scope>
    <source>
        <strain evidence="1">ChiSjej3B21-11622</strain>
    </source>
</reference>
<dbReference type="AlphaFoldDB" id="A0A9D1CZW4"/>
<dbReference type="Proteomes" id="UP000886886">
    <property type="component" value="Unassembled WGS sequence"/>
</dbReference>
<evidence type="ECO:0000313" key="1">
    <source>
        <dbReference type="EMBL" id="HIQ95510.1"/>
    </source>
</evidence>